<dbReference type="RefSeq" id="WP_179726488.1">
    <property type="nucleotide sequence ID" value="NZ_BAABEF010000001.1"/>
</dbReference>
<keyword evidence="3" id="KW-1185">Reference proteome</keyword>
<feature type="region of interest" description="Disordered" evidence="1">
    <location>
        <begin position="30"/>
        <end position="62"/>
    </location>
</feature>
<name>A0A852RAV7_9ACTN</name>
<dbReference type="EMBL" id="JACCBF010000001">
    <property type="protein sequence ID" value="NYD30207.1"/>
    <property type="molecule type" value="Genomic_DNA"/>
</dbReference>
<dbReference type="Proteomes" id="UP000582231">
    <property type="component" value="Unassembled WGS sequence"/>
</dbReference>
<proteinExistence type="predicted"/>
<sequence>MDVLGTRLGVLCPSLALLVAVLTGCSNGVDGEADLRTPPARDRPTGHAGDLAGRGAEGLGAY</sequence>
<accession>A0A852RAV7</accession>
<evidence type="ECO:0000313" key="3">
    <source>
        <dbReference type="Proteomes" id="UP000582231"/>
    </source>
</evidence>
<reference evidence="2 3" key="1">
    <citation type="submission" date="2020-07" db="EMBL/GenBank/DDBJ databases">
        <title>Sequencing the genomes of 1000 actinobacteria strains.</title>
        <authorList>
            <person name="Klenk H.-P."/>
        </authorList>
    </citation>
    <scope>NUCLEOTIDE SEQUENCE [LARGE SCALE GENOMIC DNA]</scope>
    <source>
        <strain evidence="2 3">DSM 19082</strain>
    </source>
</reference>
<dbReference type="AlphaFoldDB" id="A0A852RAV7"/>
<gene>
    <name evidence="2" type="ORF">BJ958_001753</name>
</gene>
<feature type="compositionally biased region" description="Basic and acidic residues" evidence="1">
    <location>
        <begin position="33"/>
        <end position="45"/>
    </location>
</feature>
<comment type="caution">
    <text evidence="2">The sequence shown here is derived from an EMBL/GenBank/DDBJ whole genome shotgun (WGS) entry which is preliminary data.</text>
</comment>
<evidence type="ECO:0000256" key="1">
    <source>
        <dbReference type="SAM" id="MobiDB-lite"/>
    </source>
</evidence>
<protein>
    <submittedName>
        <fullName evidence="2">Uncharacterized protein</fullName>
    </submittedName>
</protein>
<dbReference type="PROSITE" id="PS51257">
    <property type="entry name" value="PROKAR_LIPOPROTEIN"/>
    <property type="match status" value="1"/>
</dbReference>
<evidence type="ECO:0000313" key="2">
    <source>
        <dbReference type="EMBL" id="NYD30207.1"/>
    </source>
</evidence>
<organism evidence="2 3">
    <name type="scientific">Nocardioides kongjuensis</name>
    <dbReference type="NCBI Taxonomy" id="349522"/>
    <lineage>
        <taxon>Bacteria</taxon>
        <taxon>Bacillati</taxon>
        <taxon>Actinomycetota</taxon>
        <taxon>Actinomycetes</taxon>
        <taxon>Propionibacteriales</taxon>
        <taxon>Nocardioidaceae</taxon>
        <taxon>Nocardioides</taxon>
    </lineage>
</organism>